<accession>A0A267M8P8</accession>
<dbReference type="AlphaFoldDB" id="A0A267M8P8"/>
<gene>
    <name evidence="1" type="ORF">A3Q24_05780</name>
</gene>
<organism evidence="1 2">
    <name type="scientific">Lactobacillus johnsonii</name>
    <dbReference type="NCBI Taxonomy" id="33959"/>
    <lineage>
        <taxon>Bacteria</taxon>
        <taxon>Bacillati</taxon>
        <taxon>Bacillota</taxon>
        <taxon>Bacilli</taxon>
        <taxon>Lactobacillales</taxon>
        <taxon>Lactobacillaceae</taxon>
        <taxon>Lactobacillus</taxon>
    </lineage>
</organism>
<comment type="caution">
    <text evidence="1">The sequence shown here is derived from an EMBL/GenBank/DDBJ whole genome shotgun (WGS) entry which is preliminary data.</text>
</comment>
<proteinExistence type="predicted"/>
<name>A0A267M8P8_LACJH</name>
<dbReference type="EMBL" id="NIBD01000028">
    <property type="protein sequence ID" value="PAB55190.1"/>
    <property type="molecule type" value="Genomic_DNA"/>
</dbReference>
<reference evidence="1 2" key="1">
    <citation type="submission" date="2017-05" db="EMBL/GenBank/DDBJ databases">
        <title>Lactobacillus johnsonii from commercial turkeys.</title>
        <authorList>
            <person name="Johnson T.J."/>
            <person name="Youmans B."/>
        </authorList>
    </citation>
    <scope>NUCLEOTIDE SEQUENCE [LARGE SCALE GENOMIC DNA]</scope>
    <source>
        <strain evidence="1 2">UMNLJ114</strain>
    </source>
</reference>
<evidence type="ECO:0000313" key="2">
    <source>
        <dbReference type="Proteomes" id="UP000216008"/>
    </source>
</evidence>
<protein>
    <submittedName>
        <fullName evidence="1">Uncharacterized protein</fullName>
    </submittedName>
</protein>
<dbReference type="Proteomes" id="UP000216008">
    <property type="component" value="Unassembled WGS sequence"/>
</dbReference>
<sequence length="73" mass="8656">MKPIEKQELKKWIKQEQANNLVFYSKGIQDYWGDFVLSRVESGEVTTLKQAKFLGRALWVFYDNAIYIEDHEA</sequence>
<evidence type="ECO:0000313" key="1">
    <source>
        <dbReference type="EMBL" id="PAB55190.1"/>
    </source>
</evidence>
<dbReference type="RefSeq" id="WP_095182870.1">
    <property type="nucleotide sequence ID" value="NZ_NIBD01000028.1"/>
</dbReference>